<proteinExistence type="predicted"/>
<organism evidence="2 3">
    <name type="scientific">Streptomyces lacrimifluminis</name>
    <dbReference type="NCBI Taxonomy" id="1500077"/>
    <lineage>
        <taxon>Bacteria</taxon>
        <taxon>Bacillati</taxon>
        <taxon>Actinomycetota</taxon>
        <taxon>Actinomycetes</taxon>
        <taxon>Kitasatosporales</taxon>
        <taxon>Streptomycetaceae</taxon>
        <taxon>Streptomyces</taxon>
    </lineage>
</organism>
<keyword evidence="3" id="KW-1185">Reference proteome</keyword>
<feature type="region of interest" description="Disordered" evidence="1">
    <location>
        <begin position="72"/>
        <end position="99"/>
    </location>
</feature>
<sequence length="123" mass="13091">MATHIEEETGGKVRADKLVLIGTYDAPGCDPRGPVSTDAYLTRVPASTEDVVLDDATAVRWVAPADALRKQHRQKALADSNELPPRPKAGTGAKAVKAGFGPHGVAVTDTILAYSIHVPRRRL</sequence>
<comment type="caution">
    <text evidence="2">The sequence shown here is derived from an EMBL/GenBank/DDBJ whole genome shotgun (WGS) entry which is preliminary data.</text>
</comment>
<dbReference type="InterPro" id="IPR015797">
    <property type="entry name" value="NUDIX_hydrolase-like_dom_sf"/>
</dbReference>
<reference evidence="2" key="1">
    <citation type="journal article" date="2014" name="Int. J. Syst. Evol. Microbiol.">
        <title>Complete genome sequence of Corynebacterium casei LMG S-19264T (=DSM 44701T), isolated from a smear-ripened cheese.</title>
        <authorList>
            <consortium name="US DOE Joint Genome Institute (JGI-PGF)"/>
            <person name="Walter F."/>
            <person name="Albersmeier A."/>
            <person name="Kalinowski J."/>
            <person name="Ruckert C."/>
        </authorList>
    </citation>
    <scope>NUCLEOTIDE SEQUENCE</scope>
    <source>
        <strain evidence="2">CGMCC 4.7272</strain>
    </source>
</reference>
<dbReference type="SUPFAM" id="SSF55811">
    <property type="entry name" value="Nudix"/>
    <property type="match status" value="1"/>
</dbReference>
<accession>A0A917PDU6</accession>
<dbReference type="Gene3D" id="3.90.79.10">
    <property type="entry name" value="Nucleoside Triphosphate Pyrophosphohydrolase"/>
    <property type="match status" value="1"/>
</dbReference>
<protein>
    <recommendedName>
        <fullName evidence="4">NUDIX hydrolase</fullName>
    </recommendedName>
</protein>
<dbReference type="Proteomes" id="UP000625682">
    <property type="component" value="Unassembled WGS sequence"/>
</dbReference>
<dbReference type="EMBL" id="BMMU01000078">
    <property type="protein sequence ID" value="GGJ71948.1"/>
    <property type="molecule type" value="Genomic_DNA"/>
</dbReference>
<dbReference type="AlphaFoldDB" id="A0A917PDU6"/>
<name>A0A917PDU6_9ACTN</name>
<evidence type="ECO:0000256" key="1">
    <source>
        <dbReference type="SAM" id="MobiDB-lite"/>
    </source>
</evidence>
<evidence type="ECO:0000313" key="2">
    <source>
        <dbReference type="EMBL" id="GGJ71948.1"/>
    </source>
</evidence>
<reference evidence="2" key="2">
    <citation type="submission" date="2020-09" db="EMBL/GenBank/DDBJ databases">
        <authorList>
            <person name="Sun Q."/>
            <person name="Zhou Y."/>
        </authorList>
    </citation>
    <scope>NUCLEOTIDE SEQUENCE</scope>
    <source>
        <strain evidence="2">CGMCC 4.7272</strain>
    </source>
</reference>
<dbReference type="RefSeq" id="WP_229695728.1">
    <property type="nucleotide sequence ID" value="NZ_BAABER010000080.1"/>
</dbReference>
<feature type="compositionally biased region" description="Low complexity" evidence="1">
    <location>
        <begin position="88"/>
        <end position="99"/>
    </location>
</feature>
<evidence type="ECO:0000313" key="3">
    <source>
        <dbReference type="Proteomes" id="UP000625682"/>
    </source>
</evidence>
<gene>
    <name evidence="2" type="ORF">GCM10012282_81040</name>
</gene>
<evidence type="ECO:0008006" key="4">
    <source>
        <dbReference type="Google" id="ProtNLM"/>
    </source>
</evidence>